<accession>A0A0C9TPQ1</accession>
<feature type="signal peptide" evidence="2">
    <location>
        <begin position="1"/>
        <end position="19"/>
    </location>
</feature>
<feature type="chain" id="PRO_5002213878" evidence="2">
    <location>
        <begin position="20"/>
        <end position="172"/>
    </location>
</feature>
<dbReference type="HOGENOM" id="CLU_1556243_0_0_1"/>
<reference evidence="3 4" key="1">
    <citation type="submission" date="2014-06" db="EMBL/GenBank/DDBJ databases">
        <title>Evolutionary Origins and Diversification of the Mycorrhizal Mutualists.</title>
        <authorList>
            <consortium name="DOE Joint Genome Institute"/>
            <consortium name="Mycorrhizal Genomics Consortium"/>
            <person name="Kohler A."/>
            <person name="Kuo A."/>
            <person name="Nagy L.G."/>
            <person name="Floudas D."/>
            <person name="Copeland A."/>
            <person name="Barry K.W."/>
            <person name="Cichocki N."/>
            <person name="Veneault-Fourrey C."/>
            <person name="LaButti K."/>
            <person name="Lindquist E.A."/>
            <person name="Lipzen A."/>
            <person name="Lundell T."/>
            <person name="Morin E."/>
            <person name="Murat C."/>
            <person name="Riley R."/>
            <person name="Ohm R."/>
            <person name="Sun H."/>
            <person name="Tunlid A."/>
            <person name="Henrissat B."/>
            <person name="Grigoriev I.V."/>
            <person name="Hibbett D.S."/>
            <person name="Martin F."/>
        </authorList>
    </citation>
    <scope>NUCLEOTIDE SEQUENCE [LARGE SCALE GENOMIC DNA]</scope>
    <source>
        <strain evidence="3 4">SS14</strain>
    </source>
</reference>
<organism evidence="3 4">
    <name type="scientific">Sphaerobolus stellatus (strain SS14)</name>
    <dbReference type="NCBI Taxonomy" id="990650"/>
    <lineage>
        <taxon>Eukaryota</taxon>
        <taxon>Fungi</taxon>
        <taxon>Dikarya</taxon>
        <taxon>Basidiomycota</taxon>
        <taxon>Agaricomycotina</taxon>
        <taxon>Agaricomycetes</taxon>
        <taxon>Phallomycetidae</taxon>
        <taxon>Geastrales</taxon>
        <taxon>Sphaerobolaceae</taxon>
        <taxon>Sphaerobolus</taxon>
    </lineage>
</organism>
<keyword evidence="4" id="KW-1185">Reference proteome</keyword>
<evidence type="ECO:0000313" key="4">
    <source>
        <dbReference type="Proteomes" id="UP000054279"/>
    </source>
</evidence>
<dbReference type="AlphaFoldDB" id="A0A0C9TPQ1"/>
<feature type="compositionally biased region" description="Low complexity" evidence="1">
    <location>
        <begin position="148"/>
        <end position="164"/>
    </location>
</feature>
<proteinExistence type="predicted"/>
<gene>
    <name evidence="3" type="ORF">M422DRAFT_266153</name>
</gene>
<evidence type="ECO:0000256" key="1">
    <source>
        <dbReference type="SAM" id="MobiDB-lite"/>
    </source>
</evidence>
<protein>
    <submittedName>
        <fullName evidence="3">Uncharacterized protein</fullName>
    </submittedName>
</protein>
<evidence type="ECO:0000256" key="2">
    <source>
        <dbReference type="SAM" id="SignalP"/>
    </source>
</evidence>
<dbReference type="Proteomes" id="UP000054279">
    <property type="component" value="Unassembled WGS sequence"/>
</dbReference>
<feature type="region of interest" description="Disordered" evidence="1">
    <location>
        <begin position="129"/>
        <end position="172"/>
    </location>
</feature>
<sequence length="172" mass="17856">MASISKLFLLFSLAVAIIAAPIPNNTDPVNFNDLTIPSQGGTYPSFIELDSEDIDTETETEISQRSKGVVVTVRSLIAKLRLPGSIPSVDKTKFKRGGLFPGIFGPDMKGSGPHISPWGCHGPCFFEEPNQGAAVPSGGPPAFGPPSGGASPQSGNPPFASATPFTPPNGNH</sequence>
<dbReference type="EMBL" id="KN837232">
    <property type="protein sequence ID" value="KIJ32063.1"/>
    <property type="molecule type" value="Genomic_DNA"/>
</dbReference>
<evidence type="ECO:0000313" key="3">
    <source>
        <dbReference type="EMBL" id="KIJ32063.1"/>
    </source>
</evidence>
<name>A0A0C9TPQ1_SPHS4</name>
<keyword evidence="2" id="KW-0732">Signal</keyword>